<dbReference type="InterPro" id="IPR036615">
    <property type="entry name" value="Mur_ligase_C_dom_sf"/>
</dbReference>
<comment type="caution">
    <text evidence="6">The sequence shown here is derived from an EMBL/GenBank/DDBJ whole genome shotgun (WGS) entry which is preliminary data.</text>
</comment>
<evidence type="ECO:0000259" key="5">
    <source>
        <dbReference type="Pfam" id="PF08245"/>
    </source>
</evidence>
<gene>
    <name evidence="6" type="ORF">CO057_02660</name>
</gene>
<dbReference type="InterPro" id="IPR036565">
    <property type="entry name" value="Mur-like_cat_sf"/>
</dbReference>
<organism evidence="6 7">
    <name type="scientific">Candidatus Uhrbacteria bacterium CG_4_9_14_0_2_um_filter_41_50</name>
    <dbReference type="NCBI Taxonomy" id="1975031"/>
    <lineage>
        <taxon>Bacteria</taxon>
        <taxon>Candidatus Uhriibacteriota</taxon>
    </lineage>
</organism>
<evidence type="ECO:0000256" key="2">
    <source>
        <dbReference type="ARBA" id="ARBA00022741"/>
    </source>
</evidence>
<dbReference type="InterPro" id="IPR051046">
    <property type="entry name" value="MurCDEF_CellWall_CoF430Synth"/>
</dbReference>
<evidence type="ECO:0000259" key="4">
    <source>
        <dbReference type="Pfam" id="PF02875"/>
    </source>
</evidence>
<evidence type="ECO:0000256" key="1">
    <source>
        <dbReference type="ARBA" id="ARBA00022598"/>
    </source>
</evidence>
<sequence>MKKFIISLLQKRAKVVLDKFKPRVVAITGSVGKTSAKQAIALVLSTKYKIRTAEKNFNNEIGVPLTILGMKSPGRNPFGWLTLFWKSYFIKTYPEMLILEYGADHPGDIKNLCDLASPDVAIITGISPVHAEFFKDIDHLADEKSEIIKRLPDNGVAILNGDDKRVLTMQTLYQSFMTYGTKETDIQADEITLSTRLDDHFSPGELFIKTHAVIKLKDKEVGRLELKNAIGYASVLACLSALTVADHFGISFAMAIQKLNSDFRAMPGRLNPIAGIKGSLIIDDSYNAAPLAMQNGLDVLKSFSLSTDDDRRIAVLGQMAELGQYTENEHRLIGMKVAECADLFLAVGENMRIAVESAKESGLDPNAIEWFANSEEAGRYLDREVKTGDIVYVKGSQSTRMEKVVKDIMAEPARADEILVRQDEKWLKV</sequence>
<dbReference type="InterPro" id="IPR004101">
    <property type="entry name" value="Mur_ligase_C"/>
</dbReference>
<proteinExistence type="predicted"/>
<dbReference type="Gene3D" id="3.40.1190.10">
    <property type="entry name" value="Mur-like, catalytic domain"/>
    <property type="match status" value="1"/>
</dbReference>
<evidence type="ECO:0000313" key="7">
    <source>
        <dbReference type="Proteomes" id="UP000230251"/>
    </source>
</evidence>
<name>A0A2M8EP04_9BACT</name>
<evidence type="ECO:0000313" key="6">
    <source>
        <dbReference type="EMBL" id="PJC24473.1"/>
    </source>
</evidence>
<dbReference type="Proteomes" id="UP000230251">
    <property type="component" value="Unassembled WGS sequence"/>
</dbReference>
<reference evidence="7" key="1">
    <citation type="submission" date="2017-09" db="EMBL/GenBank/DDBJ databases">
        <title>Depth-based differentiation of microbial function through sediment-hosted aquifers and enrichment of novel symbionts in the deep terrestrial subsurface.</title>
        <authorList>
            <person name="Probst A.J."/>
            <person name="Ladd B."/>
            <person name="Jarett J.K."/>
            <person name="Geller-Mcgrath D.E."/>
            <person name="Sieber C.M.K."/>
            <person name="Emerson J.B."/>
            <person name="Anantharaman K."/>
            <person name="Thomas B.C."/>
            <person name="Malmstrom R."/>
            <person name="Stieglmeier M."/>
            <person name="Klingl A."/>
            <person name="Woyke T."/>
            <person name="Ryan C.M."/>
            <person name="Banfield J.F."/>
        </authorList>
    </citation>
    <scope>NUCLEOTIDE SEQUENCE [LARGE SCALE GENOMIC DNA]</scope>
</reference>
<keyword evidence="3" id="KW-0067">ATP-binding</keyword>
<protein>
    <recommendedName>
        <fullName evidence="8">UDP-N-acetylmuramoyl-tripeptide--D-alanyl-D-alanine ligase</fullName>
    </recommendedName>
</protein>
<dbReference type="AlphaFoldDB" id="A0A2M8EP04"/>
<dbReference type="PANTHER" id="PTHR43024:SF1">
    <property type="entry name" value="UDP-N-ACETYLMURAMOYL-TRIPEPTIDE--D-ALANYL-D-ALANINE LIGASE"/>
    <property type="match status" value="1"/>
</dbReference>
<feature type="domain" description="Mur ligase central" evidence="5">
    <location>
        <begin position="27"/>
        <end position="229"/>
    </location>
</feature>
<dbReference type="Pfam" id="PF02875">
    <property type="entry name" value="Mur_ligase_C"/>
    <property type="match status" value="1"/>
</dbReference>
<dbReference type="Pfam" id="PF08245">
    <property type="entry name" value="Mur_ligase_M"/>
    <property type="match status" value="1"/>
</dbReference>
<keyword evidence="2" id="KW-0547">Nucleotide-binding</keyword>
<dbReference type="GO" id="GO:0016881">
    <property type="term" value="F:acid-amino acid ligase activity"/>
    <property type="evidence" value="ECO:0007669"/>
    <property type="project" value="InterPro"/>
</dbReference>
<dbReference type="GO" id="GO:0005524">
    <property type="term" value="F:ATP binding"/>
    <property type="evidence" value="ECO:0007669"/>
    <property type="project" value="UniProtKB-KW"/>
</dbReference>
<feature type="domain" description="Mur ligase C-terminal" evidence="4">
    <location>
        <begin position="268"/>
        <end position="396"/>
    </location>
</feature>
<dbReference type="EMBL" id="PFSI01000037">
    <property type="protein sequence ID" value="PJC24473.1"/>
    <property type="molecule type" value="Genomic_DNA"/>
</dbReference>
<dbReference type="SUPFAM" id="SSF53623">
    <property type="entry name" value="MurD-like peptide ligases, catalytic domain"/>
    <property type="match status" value="1"/>
</dbReference>
<evidence type="ECO:0008006" key="8">
    <source>
        <dbReference type="Google" id="ProtNLM"/>
    </source>
</evidence>
<keyword evidence="1" id="KW-0436">Ligase</keyword>
<dbReference type="PANTHER" id="PTHR43024">
    <property type="entry name" value="UDP-N-ACETYLMURAMOYL-TRIPEPTIDE--D-ALANYL-D-ALANINE LIGASE"/>
    <property type="match status" value="1"/>
</dbReference>
<accession>A0A2M8EP04</accession>
<dbReference type="Gene3D" id="3.90.190.20">
    <property type="entry name" value="Mur ligase, C-terminal domain"/>
    <property type="match status" value="1"/>
</dbReference>
<evidence type="ECO:0000256" key="3">
    <source>
        <dbReference type="ARBA" id="ARBA00022840"/>
    </source>
</evidence>
<dbReference type="InterPro" id="IPR013221">
    <property type="entry name" value="Mur_ligase_cen"/>
</dbReference>
<dbReference type="SUPFAM" id="SSF53244">
    <property type="entry name" value="MurD-like peptide ligases, peptide-binding domain"/>
    <property type="match status" value="1"/>
</dbReference>